<dbReference type="Gene3D" id="1.10.357.140">
    <property type="entry name" value="UbiA prenyltransferase"/>
    <property type="match status" value="1"/>
</dbReference>
<dbReference type="InterPro" id="IPR044878">
    <property type="entry name" value="UbiA_sf"/>
</dbReference>
<evidence type="ECO:0000256" key="4">
    <source>
        <dbReference type="ARBA" id="ARBA00022475"/>
    </source>
</evidence>
<reference evidence="11" key="1">
    <citation type="journal article" date="2019" name="Int. J. Syst. Evol. Microbiol.">
        <title>The Global Catalogue of Microorganisms (GCM) 10K type strain sequencing project: providing services to taxonomists for standard genome sequencing and annotation.</title>
        <authorList>
            <consortium name="The Broad Institute Genomics Platform"/>
            <consortium name="The Broad Institute Genome Sequencing Center for Infectious Disease"/>
            <person name="Wu L."/>
            <person name="Ma J."/>
        </authorList>
    </citation>
    <scope>NUCLEOTIDE SEQUENCE [LARGE SCALE GENOMIC DNA]</scope>
    <source>
        <strain evidence="11">CCUG 60525</strain>
    </source>
</reference>
<comment type="subcellular location">
    <subcellularLocation>
        <location evidence="1">Membrane</location>
        <topology evidence="1">Multi-pass membrane protein</topology>
    </subcellularLocation>
</comment>
<feature type="transmembrane region" description="Helical" evidence="9">
    <location>
        <begin position="273"/>
        <end position="296"/>
    </location>
</feature>
<evidence type="ECO:0000256" key="2">
    <source>
        <dbReference type="ARBA" id="ARBA00004863"/>
    </source>
</evidence>
<evidence type="ECO:0000313" key="11">
    <source>
        <dbReference type="Proteomes" id="UP001597048"/>
    </source>
</evidence>
<protein>
    <submittedName>
        <fullName evidence="10">Prenyltransferase</fullName>
    </submittedName>
</protein>
<evidence type="ECO:0000256" key="7">
    <source>
        <dbReference type="ARBA" id="ARBA00022989"/>
    </source>
</evidence>
<evidence type="ECO:0000256" key="8">
    <source>
        <dbReference type="ARBA" id="ARBA00023136"/>
    </source>
</evidence>
<organism evidence="10 11">
    <name type="scientific">Oceanisphaera ostreae</name>
    <dbReference type="NCBI Taxonomy" id="914151"/>
    <lineage>
        <taxon>Bacteria</taxon>
        <taxon>Pseudomonadati</taxon>
        <taxon>Pseudomonadota</taxon>
        <taxon>Gammaproteobacteria</taxon>
        <taxon>Aeromonadales</taxon>
        <taxon>Aeromonadaceae</taxon>
        <taxon>Oceanisphaera</taxon>
    </lineage>
</organism>
<dbReference type="EMBL" id="JBHTJS010000036">
    <property type="protein sequence ID" value="MFD1008565.1"/>
    <property type="molecule type" value="Genomic_DNA"/>
</dbReference>
<evidence type="ECO:0000256" key="5">
    <source>
        <dbReference type="ARBA" id="ARBA00022679"/>
    </source>
</evidence>
<feature type="transmembrane region" description="Helical" evidence="9">
    <location>
        <begin position="92"/>
        <end position="113"/>
    </location>
</feature>
<feature type="transmembrane region" description="Helical" evidence="9">
    <location>
        <begin position="119"/>
        <end position="136"/>
    </location>
</feature>
<evidence type="ECO:0000256" key="1">
    <source>
        <dbReference type="ARBA" id="ARBA00004141"/>
    </source>
</evidence>
<dbReference type="Pfam" id="PF01040">
    <property type="entry name" value="UbiA"/>
    <property type="match status" value="1"/>
</dbReference>
<name>A0ABW3KI98_9GAMM</name>
<feature type="transmembrane region" description="Helical" evidence="9">
    <location>
        <begin position="12"/>
        <end position="30"/>
    </location>
</feature>
<keyword evidence="11" id="KW-1185">Reference proteome</keyword>
<evidence type="ECO:0000313" key="10">
    <source>
        <dbReference type="EMBL" id="MFD1008565.1"/>
    </source>
</evidence>
<keyword evidence="6 9" id="KW-0812">Transmembrane</keyword>
<proteinExistence type="predicted"/>
<evidence type="ECO:0000256" key="9">
    <source>
        <dbReference type="SAM" id="Phobius"/>
    </source>
</evidence>
<feature type="transmembrane region" description="Helical" evidence="9">
    <location>
        <begin position="242"/>
        <end position="261"/>
    </location>
</feature>
<dbReference type="InterPro" id="IPR026046">
    <property type="entry name" value="UBIAD1"/>
</dbReference>
<keyword evidence="7 9" id="KW-1133">Transmembrane helix</keyword>
<feature type="transmembrane region" description="Helical" evidence="9">
    <location>
        <begin position="36"/>
        <end position="57"/>
    </location>
</feature>
<evidence type="ECO:0000256" key="3">
    <source>
        <dbReference type="ARBA" id="ARBA00022428"/>
    </source>
</evidence>
<keyword evidence="4" id="KW-1003">Cell membrane</keyword>
<dbReference type="PANTHER" id="PTHR13929:SF0">
    <property type="entry name" value="UBIA PRENYLTRANSFERASE DOMAIN-CONTAINING PROTEIN 1"/>
    <property type="match status" value="1"/>
</dbReference>
<comment type="pathway">
    <text evidence="2">Quinol/quinone metabolism; menaquinone biosynthesis.</text>
</comment>
<feature type="transmembrane region" description="Helical" evidence="9">
    <location>
        <begin position="209"/>
        <end position="236"/>
    </location>
</feature>
<dbReference type="PANTHER" id="PTHR13929">
    <property type="entry name" value="1,4-DIHYDROXY-2-NAPHTHOATE OCTAPRENYLTRANSFERASE"/>
    <property type="match status" value="1"/>
</dbReference>
<feature type="transmembrane region" description="Helical" evidence="9">
    <location>
        <begin position="170"/>
        <end position="189"/>
    </location>
</feature>
<dbReference type="RefSeq" id="WP_379558543.1">
    <property type="nucleotide sequence ID" value="NZ_JBHTJS010000036.1"/>
</dbReference>
<comment type="caution">
    <text evidence="10">The sequence shown here is derived from an EMBL/GenBank/DDBJ whole genome shotgun (WGS) entry which is preliminary data.</text>
</comment>
<gene>
    <name evidence="10" type="ORF">ACFQ1C_10410</name>
</gene>
<keyword evidence="8 9" id="KW-0472">Membrane</keyword>
<dbReference type="InterPro" id="IPR000537">
    <property type="entry name" value="UbiA_prenyltransferase"/>
</dbReference>
<feature type="transmembrane region" description="Helical" evidence="9">
    <location>
        <begin position="143"/>
        <end position="164"/>
    </location>
</feature>
<dbReference type="CDD" id="cd13962">
    <property type="entry name" value="PT_UbiA_UBIAD1"/>
    <property type="match status" value="1"/>
</dbReference>
<accession>A0ABW3KI98</accession>
<sequence>MLKIVFGVARVNFLTLALTCVLLAFTFSLYQGATFVPAEVALVVVMALAAHVSVNAFNEYFDFRSGLDFLTQKTPFSGGSNTLVTSPHHAHIALWLAWLSLLVVVVGGLFLVAQYGWPLLWIGLPGIIIIYTYTQYINRLPLVCLFAPGIGFGLLMTLGSIWVFQQSLVAGAWLLGVIISLLVSNLLLLNQFPDVAADQQVGRRNYPIVLGLGASSAIFSILYLLSFGLLILGVSLSWLPNYTLVALLSGLLLIKLLPAVIRHRANITELTPYLGLNVIFIHLYLLLLSASLLWAWW</sequence>
<keyword evidence="3" id="KW-0474">Menaquinone biosynthesis</keyword>
<keyword evidence="5" id="KW-0808">Transferase</keyword>
<evidence type="ECO:0000256" key="6">
    <source>
        <dbReference type="ARBA" id="ARBA00022692"/>
    </source>
</evidence>
<dbReference type="Proteomes" id="UP001597048">
    <property type="component" value="Unassembled WGS sequence"/>
</dbReference>